<feature type="signal peptide" evidence="1">
    <location>
        <begin position="1"/>
        <end position="22"/>
    </location>
</feature>
<accession>A0ABW5XQN4</accession>
<keyword evidence="3" id="KW-1185">Reference proteome</keyword>
<evidence type="ECO:0000313" key="3">
    <source>
        <dbReference type="Proteomes" id="UP001597601"/>
    </source>
</evidence>
<organism evidence="2 3">
    <name type="scientific">Mucilaginibacter antarcticus</name>
    <dbReference type="NCBI Taxonomy" id="1855725"/>
    <lineage>
        <taxon>Bacteria</taxon>
        <taxon>Pseudomonadati</taxon>
        <taxon>Bacteroidota</taxon>
        <taxon>Sphingobacteriia</taxon>
        <taxon>Sphingobacteriales</taxon>
        <taxon>Sphingobacteriaceae</taxon>
        <taxon>Mucilaginibacter</taxon>
    </lineage>
</organism>
<evidence type="ECO:0000313" key="2">
    <source>
        <dbReference type="EMBL" id="MFD2865111.1"/>
    </source>
</evidence>
<dbReference type="EMBL" id="JBHUON010000010">
    <property type="protein sequence ID" value="MFD2865111.1"/>
    <property type="molecule type" value="Genomic_DNA"/>
</dbReference>
<comment type="caution">
    <text evidence="2">The sequence shown here is derived from an EMBL/GenBank/DDBJ whole genome shotgun (WGS) entry which is preliminary data.</text>
</comment>
<feature type="chain" id="PRO_5047187986" evidence="1">
    <location>
        <begin position="23"/>
        <end position="224"/>
    </location>
</feature>
<name>A0ABW5XQN4_9SPHI</name>
<dbReference type="RefSeq" id="WP_377126838.1">
    <property type="nucleotide sequence ID" value="NZ_JBHUON010000010.1"/>
</dbReference>
<protein>
    <submittedName>
        <fullName evidence="2">Uncharacterized protein</fullName>
    </submittedName>
</protein>
<proteinExistence type="predicted"/>
<dbReference type="Proteomes" id="UP001597601">
    <property type="component" value="Unassembled WGS sequence"/>
</dbReference>
<keyword evidence="1" id="KW-0732">Signal</keyword>
<sequence>MTRKLKWLFLAAFAFSLSPCLAQQYVIDYQHLIAVSQNAAVRSSAELTHDQYLGKINNNINDLNTNVGSVILAQTMIYQGLSNVNSALKDGLAVKNIAVIIADMTGYINQALIMARSEPYLLVFAGNMAGEMRTRSLALVTDVSGYVLKEGNNVLADYNARDQLLRKVITQLQILDGLAYGTWKAMYWAKERGVIASLNPFANFISQDIRIVDQIIQNAKYLKQ</sequence>
<gene>
    <name evidence="2" type="ORF">ACFSYC_10480</name>
</gene>
<reference evidence="3" key="1">
    <citation type="journal article" date="2019" name="Int. J. Syst. Evol. Microbiol.">
        <title>The Global Catalogue of Microorganisms (GCM) 10K type strain sequencing project: providing services to taxonomists for standard genome sequencing and annotation.</title>
        <authorList>
            <consortium name="The Broad Institute Genomics Platform"/>
            <consortium name="The Broad Institute Genome Sequencing Center for Infectious Disease"/>
            <person name="Wu L."/>
            <person name="Ma J."/>
        </authorList>
    </citation>
    <scope>NUCLEOTIDE SEQUENCE [LARGE SCALE GENOMIC DNA]</scope>
    <source>
        <strain evidence="3">KCTC 52232</strain>
    </source>
</reference>
<evidence type="ECO:0000256" key="1">
    <source>
        <dbReference type="SAM" id="SignalP"/>
    </source>
</evidence>